<keyword evidence="2" id="KW-0808">Transferase</keyword>
<gene>
    <name evidence="2" type="ORF">SAMN06296378_2186</name>
</gene>
<proteinExistence type="inferred from homology"/>
<keyword evidence="2" id="KW-0418">Kinase</keyword>
<protein>
    <submittedName>
        <fullName evidence="2">Glucokinase</fullName>
    </submittedName>
</protein>
<evidence type="ECO:0000313" key="3">
    <source>
        <dbReference type="Proteomes" id="UP000219440"/>
    </source>
</evidence>
<dbReference type="Gene3D" id="3.30.420.40">
    <property type="match status" value="2"/>
</dbReference>
<dbReference type="AlphaFoldDB" id="A0A2C8ZWH9"/>
<accession>A0A2C8ZWH9</accession>
<dbReference type="PANTHER" id="PTHR18964:SF169">
    <property type="entry name" value="N-ACETYLMANNOSAMINE KINASE"/>
    <property type="match status" value="1"/>
</dbReference>
<dbReference type="PROSITE" id="PS01125">
    <property type="entry name" value="ROK"/>
    <property type="match status" value="1"/>
</dbReference>
<evidence type="ECO:0000256" key="1">
    <source>
        <dbReference type="ARBA" id="ARBA00006479"/>
    </source>
</evidence>
<name>A0A2C8ZWH9_9MICO</name>
<keyword evidence="3" id="KW-1185">Reference proteome</keyword>
<dbReference type="RefSeq" id="WP_097061248.1">
    <property type="nucleotide sequence ID" value="NZ_BMLC01000003.1"/>
</dbReference>
<organism evidence="2 3">
    <name type="scientific">Salinibacterium xinjiangense</name>
    <dbReference type="NCBI Taxonomy" id="386302"/>
    <lineage>
        <taxon>Bacteria</taxon>
        <taxon>Bacillati</taxon>
        <taxon>Actinomycetota</taxon>
        <taxon>Actinomycetes</taxon>
        <taxon>Micrococcales</taxon>
        <taxon>Microbacteriaceae</taxon>
        <taxon>Salinibacterium</taxon>
    </lineage>
</organism>
<dbReference type="InterPro" id="IPR049874">
    <property type="entry name" value="ROK_cs"/>
</dbReference>
<dbReference type="InterPro" id="IPR000600">
    <property type="entry name" value="ROK"/>
</dbReference>
<dbReference type="InterPro" id="IPR043129">
    <property type="entry name" value="ATPase_NBD"/>
</dbReference>
<dbReference type="EMBL" id="OCST01000004">
    <property type="protein sequence ID" value="SOE70274.1"/>
    <property type="molecule type" value="Genomic_DNA"/>
</dbReference>
<dbReference type="Proteomes" id="UP000219440">
    <property type="component" value="Unassembled WGS sequence"/>
</dbReference>
<reference evidence="2 3" key="1">
    <citation type="submission" date="2017-09" db="EMBL/GenBank/DDBJ databases">
        <authorList>
            <person name="Ehlers B."/>
            <person name="Leendertz F.H."/>
        </authorList>
    </citation>
    <scope>NUCLEOTIDE SEQUENCE [LARGE SCALE GENOMIC DNA]</scope>
    <source>
        <strain evidence="2 3">CGMCC 1.05381</strain>
    </source>
</reference>
<dbReference type="PANTHER" id="PTHR18964">
    <property type="entry name" value="ROK (REPRESSOR, ORF, KINASE) FAMILY"/>
    <property type="match status" value="1"/>
</dbReference>
<evidence type="ECO:0000313" key="2">
    <source>
        <dbReference type="EMBL" id="SOE70274.1"/>
    </source>
</evidence>
<dbReference type="SUPFAM" id="SSF53067">
    <property type="entry name" value="Actin-like ATPase domain"/>
    <property type="match status" value="1"/>
</dbReference>
<dbReference type="Pfam" id="PF00480">
    <property type="entry name" value="ROK"/>
    <property type="match status" value="1"/>
</dbReference>
<comment type="similarity">
    <text evidence="1">Belongs to the ROK (NagC/XylR) family.</text>
</comment>
<dbReference type="OrthoDB" id="8772678at2"/>
<sequence length="312" mass="31163">MSGAVFALGVDLGGTKIEAALVDPTGNVLPRSRFRAPTGGTSTSEMLAASADAVVLQAIAMLPEGATLVGVGIGSAGPITVADGRVSPLNLPNWREYPLRDQIAALVPGVPVTLRMDGECITLAEHWIGAGQGESNLMGMVVSTGIGGGLILGGRAIAGPTGNAGHIGHVEVGGFDDPCLCGGTGCVEAVASGPKTTAWARRQGWLGATGEDLAASYAAGDSIAIAAVARSGRAIGQAIASSTALVDLDLVAIGGGFSHVTPDLFDYIRDAIALRAPFPFVAKVRVIPSGLSGEGPLIGAAALIHRAEFIAG</sequence>
<dbReference type="GO" id="GO:0016301">
    <property type="term" value="F:kinase activity"/>
    <property type="evidence" value="ECO:0007669"/>
    <property type="project" value="UniProtKB-KW"/>
</dbReference>